<feature type="transmembrane region" description="Helical" evidence="2">
    <location>
        <begin position="128"/>
        <end position="148"/>
    </location>
</feature>
<keyword evidence="5" id="KW-1185">Reference proteome</keyword>
<evidence type="ECO:0000259" key="3">
    <source>
        <dbReference type="Pfam" id="PF20152"/>
    </source>
</evidence>
<evidence type="ECO:0000313" key="4">
    <source>
        <dbReference type="EMBL" id="KAF5311727.1"/>
    </source>
</evidence>
<evidence type="ECO:0000256" key="2">
    <source>
        <dbReference type="SAM" id="Phobius"/>
    </source>
</evidence>
<feature type="transmembrane region" description="Helical" evidence="2">
    <location>
        <begin position="86"/>
        <end position="108"/>
    </location>
</feature>
<sequence>MAYFSSFGKAELKNSEGDLQGSPPSDPCPPLERCKGALPRFLLAFPVALHIVLGSFGRTVEEEDSLNARKTKFELKQMPMVADPHFYHATLGALLIGFSVSCGVFGVLSQQTMTYYQRYFHDKIVYKLMVGFLWFFQCIDVVLVGYSVYHYTITHYGDFAYLITQDVLWSLIVQILLAALVGTAVKCAFALRVWTFSKKNVYVTGGIVFLIVAQTAFALAYCVKAFEIRKLKYASQLRTIATLSLAAGVVTDLAIAMALCYFLRKLRTGFKKSDSLVNMLCIYAINTGALTAAVSATVLILYNVYPEYLYFMGSYFVLGNLYAISFICTLNTRRVIRGAGTDNQNSTSENSRGGPVFMITNPSNGNRRSHGGNNMSPTSIMSKGHVDINVRREITVLTDIESQVHTLDTDTPATSPSPTKSVSPFP</sequence>
<feature type="transmembrane region" description="Helical" evidence="2">
    <location>
        <begin position="201"/>
        <end position="220"/>
    </location>
</feature>
<feature type="region of interest" description="Disordered" evidence="1">
    <location>
        <begin position="401"/>
        <end position="426"/>
    </location>
</feature>
<organism evidence="4 5">
    <name type="scientific">Ephemerocybe angulata</name>
    <dbReference type="NCBI Taxonomy" id="980116"/>
    <lineage>
        <taxon>Eukaryota</taxon>
        <taxon>Fungi</taxon>
        <taxon>Dikarya</taxon>
        <taxon>Basidiomycota</taxon>
        <taxon>Agaricomycotina</taxon>
        <taxon>Agaricomycetes</taxon>
        <taxon>Agaricomycetidae</taxon>
        <taxon>Agaricales</taxon>
        <taxon>Agaricineae</taxon>
        <taxon>Psathyrellaceae</taxon>
        <taxon>Ephemerocybe</taxon>
    </lineage>
</organism>
<dbReference type="OrthoDB" id="3190888at2759"/>
<feature type="transmembrane region" description="Helical" evidence="2">
    <location>
        <begin position="308"/>
        <end position="330"/>
    </location>
</feature>
<evidence type="ECO:0000256" key="1">
    <source>
        <dbReference type="SAM" id="MobiDB-lite"/>
    </source>
</evidence>
<name>A0A8H5ETF7_9AGAR</name>
<keyword evidence="2" id="KW-0472">Membrane</keyword>
<keyword evidence="2" id="KW-1133">Transmembrane helix</keyword>
<comment type="caution">
    <text evidence="4">The sequence shown here is derived from an EMBL/GenBank/DDBJ whole genome shotgun (WGS) entry which is preliminary data.</text>
</comment>
<dbReference type="PANTHER" id="PTHR40465:SF1">
    <property type="entry name" value="DUF6534 DOMAIN-CONTAINING PROTEIN"/>
    <property type="match status" value="1"/>
</dbReference>
<evidence type="ECO:0000313" key="5">
    <source>
        <dbReference type="Proteomes" id="UP000541558"/>
    </source>
</evidence>
<gene>
    <name evidence="4" type="ORF">D9611_009459</name>
</gene>
<feature type="transmembrane region" description="Helical" evidence="2">
    <location>
        <begin position="275"/>
        <end position="302"/>
    </location>
</feature>
<dbReference type="InterPro" id="IPR045339">
    <property type="entry name" value="DUF6534"/>
</dbReference>
<feature type="domain" description="DUF6534" evidence="3">
    <location>
        <begin position="249"/>
        <end position="334"/>
    </location>
</feature>
<proteinExistence type="predicted"/>
<feature type="transmembrane region" description="Helical" evidence="2">
    <location>
        <begin position="168"/>
        <end position="189"/>
    </location>
</feature>
<keyword evidence="2" id="KW-0812">Transmembrane</keyword>
<dbReference type="Pfam" id="PF20152">
    <property type="entry name" value="DUF6534"/>
    <property type="match status" value="1"/>
</dbReference>
<feature type="transmembrane region" description="Helical" evidence="2">
    <location>
        <begin position="240"/>
        <end position="263"/>
    </location>
</feature>
<dbReference type="Proteomes" id="UP000541558">
    <property type="component" value="Unassembled WGS sequence"/>
</dbReference>
<feature type="transmembrane region" description="Helical" evidence="2">
    <location>
        <begin position="41"/>
        <end position="60"/>
    </location>
</feature>
<feature type="compositionally biased region" description="Low complexity" evidence="1">
    <location>
        <begin position="409"/>
        <end position="426"/>
    </location>
</feature>
<dbReference type="PANTHER" id="PTHR40465">
    <property type="entry name" value="CHROMOSOME 1, WHOLE GENOME SHOTGUN SEQUENCE"/>
    <property type="match status" value="1"/>
</dbReference>
<reference evidence="4 5" key="1">
    <citation type="journal article" date="2020" name="ISME J.">
        <title>Uncovering the hidden diversity of litter-decomposition mechanisms in mushroom-forming fungi.</title>
        <authorList>
            <person name="Floudas D."/>
            <person name="Bentzer J."/>
            <person name="Ahren D."/>
            <person name="Johansson T."/>
            <person name="Persson P."/>
            <person name="Tunlid A."/>
        </authorList>
    </citation>
    <scope>NUCLEOTIDE SEQUENCE [LARGE SCALE GENOMIC DNA]</scope>
    <source>
        <strain evidence="4 5">CBS 175.51</strain>
    </source>
</reference>
<dbReference type="AlphaFoldDB" id="A0A8H5ETF7"/>
<dbReference type="EMBL" id="JAACJK010000225">
    <property type="protein sequence ID" value="KAF5311727.1"/>
    <property type="molecule type" value="Genomic_DNA"/>
</dbReference>
<accession>A0A8H5ETF7</accession>
<protein>
    <recommendedName>
        <fullName evidence="3">DUF6534 domain-containing protein</fullName>
    </recommendedName>
</protein>